<sequence>MCIDFTNLNTSCPKDNFLLPRIDQLVDAIVGFAFLSFLDAYSGYNQICMDPADVKDTTFITNRGLYYYRVMPFGLKNASTTYQRLINRRFAPLLGLSIEVYVDDMLVKSRTTSQHVNRLIEVFAILCQYKMRLNPAKCVFGTINHRFHLGVALPGLLLHPSELGNSGHILLMMDHDVPDRPIVRK</sequence>
<gene>
    <name evidence="3" type="primary">LOC107880903</name>
</gene>
<dbReference type="RefSeq" id="XP_016648925.1">
    <property type="nucleotide sequence ID" value="XM_016793439.1"/>
</dbReference>
<accession>A0ABM1LNE8</accession>
<dbReference type="PANTHER" id="PTHR24559">
    <property type="entry name" value="TRANSPOSON TY3-I GAG-POL POLYPROTEIN"/>
    <property type="match status" value="1"/>
</dbReference>
<dbReference type="PANTHER" id="PTHR24559:SF444">
    <property type="entry name" value="REVERSE TRANSCRIPTASE DOMAIN-CONTAINING PROTEIN"/>
    <property type="match status" value="1"/>
</dbReference>
<reference evidence="3" key="2">
    <citation type="submission" date="2025-08" db="UniProtKB">
        <authorList>
            <consortium name="RefSeq"/>
        </authorList>
    </citation>
    <scope>IDENTIFICATION</scope>
</reference>
<proteinExistence type="predicted"/>
<keyword evidence="3" id="KW-0808">Transferase</keyword>
<keyword evidence="3" id="KW-0695">RNA-directed DNA polymerase</keyword>
<dbReference type="CDD" id="cd01647">
    <property type="entry name" value="RT_LTR"/>
    <property type="match status" value="1"/>
</dbReference>
<name>A0ABM1LNE8_PRUMU</name>
<dbReference type="InterPro" id="IPR043502">
    <property type="entry name" value="DNA/RNA_pol_sf"/>
</dbReference>
<dbReference type="Gene3D" id="3.30.70.270">
    <property type="match status" value="1"/>
</dbReference>
<evidence type="ECO:0000313" key="2">
    <source>
        <dbReference type="Proteomes" id="UP000694861"/>
    </source>
</evidence>
<evidence type="ECO:0000313" key="3">
    <source>
        <dbReference type="RefSeq" id="XP_016648925.1"/>
    </source>
</evidence>
<keyword evidence="2" id="KW-1185">Reference proteome</keyword>
<keyword evidence="3" id="KW-0548">Nucleotidyltransferase</keyword>
<dbReference type="InterPro" id="IPR053134">
    <property type="entry name" value="RNA-dir_DNA_polymerase"/>
</dbReference>
<reference evidence="2" key="1">
    <citation type="journal article" date="2012" name="Nat. Commun.">
        <title>The genome of Prunus mume.</title>
        <authorList>
            <person name="Zhang Q."/>
            <person name="Chen W."/>
            <person name="Sun L."/>
            <person name="Zhao F."/>
            <person name="Huang B."/>
            <person name="Yang W."/>
            <person name="Tao Y."/>
            <person name="Wang J."/>
            <person name="Yuan Z."/>
            <person name="Fan G."/>
            <person name="Xing Z."/>
            <person name="Han C."/>
            <person name="Pan H."/>
            <person name="Zhong X."/>
            <person name="Shi W."/>
            <person name="Liang X."/>
            <person name="Du D."/>
            <person name="Sun F."/>
            <person name="Xu Z."/>
            <person name="Hao R."/>
            <person name="Lv T."/>
            <person name="Lv Y."/>
            <person name="Zheng Z."/>
            <person name="Sun M."/>
            <person name="Luo L."/>
            <person name="Cai M."/>
            <person name="Gao Y."/>
            <person name="Wang J."/>
            <person name="Yin Y."/>
            <person name="Xu X."/>
            <person name="Cheng T."/>
            <person name="Wang J."/>
        </authorList>
    </citation>
    <scope>NUCLEOTIDE SEQUENCE [LARGE SCALE GENOMIC DNA]</scope>
</reference>
<dbReference type="Proteomes" id="UP000694861">
    <property type="component" value="Linkage group LG4"/>
</dbReference>
<evidence type="ECO:0000259" key="1">
    <source>
        <dbReference type="PROSITE" id="PS50878"/>
    </source>
</evidence>
<dbReference type="GeneID" id="107880903"/>
<dbReference type="GO" id="GO:0003964">
    <property type="term" value="F:RNA-directed DNA polymerase activity"/>
    <property type="evidence" value="ECO:0007669"/>
    <property type="project" value="UniProtKB-KW"/>
</dbReference>
<dbReference type="InterPro" id="IPR000477">
    <property type="entry name" value="RT_dom"/>
</dbReference>
<organism evidence="2 3">
    <name type="scientific">Prunus mume</name>
    <name type="common">Japanese apricot</name>
    <name type="synonym">Armeniaca mume</name>
    <dbReference type="NCBI Taxonomy" id="102107"/>
    <lineage>
        <taxon>Eukaryota</taxon>
        <taxon>Viridiplantae</taxon>
        <taxon>Streptophyta</taxon>
        <taxon>Embryophyta</taxon>
        <taxon>Tracheophyta</taxon>
        <taxon>Spermatophyta</taxon>
        <taxon>Magnoliopsida</taxon>
        <taxon>eudicotyledons</taxon>
        <taxon>Gunneridae</taxon>
        <taxon>Pentapetalae</taxon>
        <taxon>rosids</taxon>
        <taxon>fabids</taxon>
        <taxon>Rosales</taxon>
        <taxon>Rosaceae</taxon>
        <taxon>Amygdaloideae</taxon>
        <taxon>Amygdaleae</taxon>
        <taxon>Prunus</taxon>
    </lineage>
</organism>
<dbReference type="InterPro" id="IPR043128">
    <property type="entry name" value="Rev_trsase/Diguanyl_cyclase"/>
</dbReference>
<protein>
    <submittedName>
        <fullName evidence="3">RNA-directed DNA polymerase homolog</fullName>
    </submittedName>
</protein>
<feature type="domain" description="Reverse transcriptase" evidence="1">
    <location>
        <begin position="1"/>
        <end position="153"/>
    </location>
</feature>
<dbReference type="SUPFAM" id="SSF56672">
    <property type="entry name" value="DNA/RNA polymerases"/>
    <property type="match status" value="1"/>
</dbReference>
<dbReference type="PROSITE" id="PS50878">
    <property type="entry name" value="RT_POL"/>
    <property type="match status" value="1"/>
</dbReference>
<dbReference type="Pfam" id="PF00078">
    <property type="entry name" value="RVT_1"/>
    <property type="match status" value="1"/>
</dbReference>